<protein>
    <submittedName>
        <fullName evidence="2">Helix-turn-helix domain-containing protein</fullName>
    </submittedName>
</protein>
<dbReference type="SUPFAM" id="SSF46785">
    <property type="entry name" value="Winged helix' DNA-binding domain"/>
    <property type="match status" value="1"/>
</dbReference>
<dbReference type="InterPro" id="IPR011991">
    <property type="entry name" value="ArsR-like_HTH"/>
</dbReference>
<dbReference type="InterPro" id="IPR036390">
    <property type="entry name" value="WH_DNA-bd_sf"/>
</dbReference>
<dbReference type="Gene3D" id="1.10.10.10">
    <property type="entry name" value="Winged helix-like DNA-binding domain superfamily/Winged helix DNA-binding domain"/>
    <property type="match status" value="1"/>
</dbReference>
<gene>
    <name evidence="2" type="ORF">NF556_10650</name>
</gene>
<reference evidence="2" key="1">
    <citation type="submission" date="2022-06" db="EMBL/GenBank/DDBJ databases">
        <title>Ornithinimicrobium HY1793.</title>
        <authorList>
            <person name="Huang Y."/>
        </authorList>
    </citation>
    <scope>NUCLEOTIDE SEQUENCE</scope>
    <source>
        <strain evidence="2">HY1793</strain>
    </source>
</reference>
<feature type="compositionally biased region" description="Basic and acidic residues" evidence="1">
    <location>
        <begin position="144"/>
        <end position="156"/>
    </location>
</feature>
<accession>A0ABY4Z0M0</accession>
<name>A0ABY4Z0M0_9MICO</name>
<evidence type="ECO:0000313" key="2">
    <source>
        <dbReference type="EMBL" id="USQ82070.1"/>
    </source>
</evidence>
<dbReference type="RefSeq" id="WP_252595645.1">
    <property type="nucleotide sequence ID" value="NZ_CP099489.1"/>
</dbReference>
<organism evidence="2 3">
    <name type="scientific">Ornithinimicrobium faecis</name>
    <dbReference type="NCBI Taxonomy" id="2934158"/>
    <lineage>
        <taxon>Bacteria</taxon>
        <taxon>Bacillati</taxon>
        <taxon>Actinomycetota</taxon>
        <taxon>Actinomycetes</taxon>
        <taxon>Micrococcales</taxon>
        <taxon>Ornithinimicrobiaceae</taxon>
        <taxon>Ornithinimicrobium</taxon>
    </lineage>
</organism>
<feature type="region of interest" description="Disordered" evidence="1">
    <location>
        <begin position="1"/>
        <end position="20"/>
    </location>
</feature>
<keyword evidence="3" id="KW-1185">Reference proteome</keyword>
<evidence type="ECO:0000313" key="3">
    <source>
        <dbReference type="Proteomes" id="UP001056455"/>
    </source>
</evidence>
<dbReference type="Pfam" id="PF12840">
    <property type="entry name" value="HTH_20"/>
    <property type="match status" value="1"/>
</dbReference>
<sequence length="254" mass="27120">MNKSTRLGPAPWRASDETDQAPAERVLAALAEQAGPVTTSELVDVVALHANTVRAHLQELTAVGLVTMETLPPAGRGRPAHQYSITDQGRAVPRVNDPAFAEYRGLTTAFATHLAARSDDPSDEARDIGRAWGRHLATGEQTASEERTASDDKAASEEQPDGADPTRLVMRLLARLGFTPVPPAETSPGEGIALRTCPLLELAEEMPEVICQVHQGLVEGALDQYGSGATDVDLQPFVEPGACRLHLRDNRPTG</sequence>
<dbReference type="InterPro" id="IPR036388">
    <property type="entry name" value="WH-like_DNA-bd_sf"/>
</dbReference>
<dbReference type="Proteomes" id="UP001056455">
    <property type="component" value="Chromosome"/>
</dbReference>
<proteinExistence type="predicted"/>
<dbReference type="CDD" id="cd00090">
    <property type="entry name" value="HTH_ARSR"/>
    <property type="match status" value="1"/>
</dbReference>
<evidence type="ECO:0000256" key="1">
    <source>
        <dbReference type="SAM" id="MobiDB-lite"/>
    </source>
</evidence>
<feature type="region of interest" description="Disordered" evidence="1">
    <location>
        <begin position="134"/>
        <end position="166"/>
    </location>
</feature>
<dbReference type="EMBL" id="CP099489">
    <property type="protein sequence ID" value="USQ82070.1"/>
    <property type="molecule type" value="Genomic_DNA"/>
</dbReference>